<sequence>MKAWRFSDTDAPLELVDLPNPEPKAGEVLIAVGACGICHSDVGLFEDSKWLGMMNVPVVPGHEIAGNVIALGSDVTGFSKGDRVVVWSIGELHGYLRNGGFGQYVVARAENLVRIPDVVALERAVFAEPGMTAHAGIVGAGQVKSGLRVGIIGFGALGRMGARIAVLSGAEIYVAEVNQDVWEDAREIGAQRVVRDVSELADLELDVIVDFAGFGSTTSGAIGAVRERGRVVLIGMGRLEATIDTYQLVSKNVTLVGSGGGSKRDMEAVLAWIASGDIEPVISPTDFEGIPDGIRRLAKGEVTGRLVAVY</sequence>
<evidence type="ECO:0000313" key="6">
    <source>
        <dbReference type="EMBL" id="MBU8865620.1"/>
    </source>
</evidence>
<reference evidence="6 7" key="1">
    <citation type="submission" date="2021-06" db="EMBL/GenBank/DDBJ databases">
        <authorList>
            <person name="Jeong J.W."/>
        </authorList>
    </citation>
    <scope>NUCLEOTIDE SEQUENCE [LARGE SCALE GENOMIC DNA]</scope>
    <source>
        <strain evidence="6 7">MMS21-TAE1-1</strain>
    </source>
</reference>
<gene>
    <name evidence="6" type="ORF">KSW38_04870</name>
</gene>
<dbReference type="Proteomes" id="UP000824166">
    <property type="component" value="Unassembled WGS sequence"/>
</dbReference>
<dbReference type="InterPro" id="IPR050129">
    <property type="entry name" value="Zn_alcohol_dh"/>
</dbReference>
<dbReference type="PROSITE" id="PS00059">
    <property type="entry name" value="ADH_ZINC"/>
    <property type="match status" value="1"/>
</dbReference>
<proteinExistence type="inferred from homology"/>
<keyword evidence="3" id="KW-0560">Oxidoreductase</keyword>
<name>A0ABS6I1K1_9MICC</name>
<dbReference type="EMBL" id="JAHOPC010000002">
    <property type="protein sequence ID" value="MBU8865620.1"/>
    <property type="molecule type" value="Genomic_DNA"/>
</dbReference>
<dbReference type="PANTHER" id="PTHR43401">
    <property type="entry name" value="L-THREONINE 3-DEHYDROGENASE"/>
    <property type="match status" value="1"/>
</dbReference>
<dbReference type="InterPro" id="IPR020843">
    <property type="entry name" value="ER"/>
</dbReference>
<dbReference type="Pfam" id="PF08240">
    <property type="entry name" value="ADH_N"/>
    <property type="match status" value="1"/>
</dbReference>
<organism evidence="6 7">
    <name type="scientific">Paenarthrobacter aromaticivorans</name>
    <dbReference type="NCBI Taxonomy" id="2849150"/>
    <lineage>
        <taxon>Bacteria</taxon>
        <taxon>Bacillati</taxon>
        <taxon>Actinomycetota</taxon>
        <taxon>Actinomycetes</taxon>
        <taxon>Micrococcales</taxon>
        <taxon>Micrococcaceae</taxon>
        <taxon>Paenarthrobacter</taxon>
    </lineage>
</organism>
<keyword evidence="4" id="KW-0862">Zinc</keyword>
<comment type="similarity">
    <text evidence="4">Belongs to the zinc-containing alcohol dehydrogenase family.</text>
</comment>
<dbReference type="InterPro" id="IPR002328">
    <property type="entry name" value="ADH_Zn_CS"/>
</dbReference>
<evidence type="ECO:0000256" key="1">
    <source>
        <dbReference type="ARBA" id="ARBA00001947"/>
    </source>
</evidence>
<accession>A0ABS6I1K1</accession>
<dbReference type="PANTHER" id="PTHR43401:SF2">
    <property type="entry name" value="L-THREONINE 3-DEHYDROGENASE"/>
    <property type="match status" value="1"/>
</dbReference>
<keyword evidence="2 4" id="KW-0479">Metal-binding</keyword>
<dbReference type="CDD" id="cd08254">
    <property type="entry name" value="hydroxyacyl_CoA_DH"/>
    <property type="match status" value="1"/>
</dbReference>
<comment type="cofactor">
    <cofactor evidence="1 4">
        <name>Zn(2+)</name>
        <dbReference type="ChEBI" id="CHEBI:29105"/>
    </cofactor>
</comment>
<feature type="domain" description="Enoyl reductase (ER)" evidence="5">
    <location>
        <begin position="8"/>
        <end position="308"/>
    </location>
</feature>
<evidence type="ECO:0000256" key="4">
    <source>
        <dbReference type="RuleBase" id="RU361277"/>
    </source>
</evidence>
<evidence type="ECO:0000256" key="2">
    <source>
        <dbReference type="ARBA" id="ARBA00022723"/>
    </source>
</evidence>
<dbReference type="InterPro" id="IPR013154">
    <property type="entry name" value="ADH-like_N"/>
</dbReference>
<protein>
    <submittedName>
        <fullName evidence="6">Zinc-binding dehydrogenase</fullName>
    </submittedName>
</protein>
<dbReference type="InterPro" id="IPR013149">
    <property type="entry name" value="ADH-like_C"/>
</dbReference>
<dbReference type="SMART" id="SM00829">
    <property type="entry name" value="PKS_ER"/>
    <property type="match status" value="1"/>
</dbReference>
<dbReference type="Pfam" id="PF00107">
    <property type="entry name" value="ADH_zinc_N"/>
    <property type="match status" value="1"/>
</dbReference>
<keyword evidence="7" id="KW-1185">Reference proteome</keyword>
<evidence type="ECO:0000313" key="7">
    <source>
        <dbReference type="Proteomes" id="UP000824166"/>
    </source>
</evidence>
<evidence type="ECO:0000259" key="5">
    <source>
        <dbReference type="SMART" id="SM00829"/>
    </source>
</evidence>
<comment type="caution">
    <text evidence="6">The sequence shown here is derived from an EMBL/GenBank/DDBJ whole genome shotgun (WGS) entry which is preliminary data.</text>
</comment>
<evidence type="ECO:0000256" key="3">
    <source>
        <dbReference type="ARBA" id="ARBA00023002"/>
    </source>
</evidence>